<dbReference type="Pfam" id="PF01381">
    <property type="entry name" value="HTH_3"/>
    <property type="match status" value="1"/>
</dbReference>
<evidence type="ECO:0000259" key="1">
    <source>
        <dbReference type="PROSITE" id="PS50943"/>
    </source>
</evidence>
<dbReference type="CDD" id="cd00093">
    <property type="entry name" value="HTH_XRE"/>
    <property type="match status" value="1"/>
</dbReference>
<dbReference type="InterPro" id="IPR010982">
    <property type="entry name" value="Lambda_DNA-bd_dom_sf"/>
</dbReference>
<organism evidence="2 3">
    <name type="scientific">Amycolatopsis cihanbeyliensis</name>
    <dbReference type="NCBI Taxonomy" id="1128664"/>
    <lineage>
        <taxon>Bacteria</taxon>
        <taxon>Bacillati</taxon>
        <taxon>Actinomycetota</taxon>
        <taxon>Actinomycetes</taxon>
        <taxon>Pseudonocardiales</taxon>
        <taxon>Pseudonocardiaceae</taxon>
        <taxon>Amycolatopsis</taxon>
    </lineage>
</organism>
<feature type="domain" description="HTH cro/C1-type" evidence="1">
    <location>
        <begin position="11"/>
        <end position="71"/>
    </location>
</feature>
<dbReference type="OrthoDB" id="4217096at2"/>
<dbReference type="Proteomes" id="UP000320876">
    <property type="component" value="Unassembled WGS sequence"/>
</dbReference>
<dbReference type="SMART" id="SM00530">
    <property type="entry name" value="HTH_XRE"/>
    <property type="match status" value="1"/>
</dbReference>
<proteinExistence type="predicted"/>
<keyword evidence="3" id="KW-1185">Reference proteome</keyword>
<name>A0A542DMG0_AMYCI</name>
<accession>A0A542DMG0</accession>
<dbReference type="EMBL" id="VFML01000001">
    <property type="protein sequence ID" value="TQJ04269.1"/>
    <property type="molecule type" value="Genomic_DNA"/>
</dbReference>
<dbReference type="InterPro" id="IPR001387">
    <property type="entry name" value="Cro/C1-type_HTH"/>
</dbReference>
<dbReference type="Gene3D" id="1.10.260.40">
    <property type="entry name" value="lambda repressor-like DNA-binding domains"/>
    <property type="match status" value="1"/>
</dbReference>
<gene>
    <name evidence="2" type="ORF">FB471_4055</name>
</gene>
<reference evidence="2 3" key="1">
    <citation type="submission" date="2019-06" db="EMBL/GenBank/DDBJ databases">
        <title>Sequencing the genomes of 1000 actinobacteria strains.</title>
        <authorList>
            <person name="Klenk H.-P."/>
        </authorList>
    </citation>
    <scope>NUCLEOTIDE SEQUENCE [LARGE SCALE GENOMIC DNA]</scope>
    <source>
        <strain evidence="2 3">DSM 45679</strain>
    </source>
</reference>
<comment type="caution">
    <text evidence="2">The sequence shown here is derived from an EMBL/GenBank/DDBJ whole genome shotgun (WGS) entry which is preliminary data.</text>
</comment>
<evidence type="ECO:0000313" key="2">
    <source>
        <dbReference type="EMBL" id="TQJ04269.1"/>
    </source>
</evidence>
<dbReference type="AlphaFoldDB" id="A0A542DMG0"/>
<evidence type="ECO:0000313" key="3">
    <source>
        <dbReference type="Proteomes" id="UP000320876"/>
    </source>
</evidence>
<dbReference type="PROSITE" id="PS50943">
    <property type="entry name" value="HTH_CROC1"/>
    <property type="match status" value="1"/>
</dbReference>
<dbReference type="GO" id="GO:0003677">
    <property type="term" value="F:DNA binding"/>
    <property type="evidence" value="ECO:0007669"/>
    <property type="project" value="InterPro"/>
</dbReference>
<protein>
    <submittedName>
        <fullName evidence="2">Helix-turn-helix protein</fullName>
    </submittedName>
</protein>
<dbReference type="SUPFAM" id="SSF47413">
    <property type="entry name" value="lambda repressor-like DNA-binding domains"/>
    <property type="match status" value="1"/>
</dbReference>
<dbReference type="RefSeq" id="WP_141999967.1">
    <property type="nucleotide sequence ID" value="NZ_VFML01000001.1"/>
</dbReference>
<sequence>MRLEEMIGRRVRDVRELNEMTQQEVGEKLAHLLGKPWSRQAVSAAEQGNRAFTAAELVAIAQVIGTTVARLFSPPLDADEIELPSGATVPRSTYVESTMQRVSSAKSIAHMRDTIEIMANANAAAAKHNHLVNKGIAGLIEAIEATAEINEFEHNNGGHDK</sequence>